<keyword evidence="3 7" id="KW-0812">Transmembrane</keyword>
<dbReference type="PANTHER" id="PTHR36115">
    <property type="entry name" value="PROLINE-RICH ANTIGEN HOMOLOG-RELATED"/>
    <property type="match status" value="1"/>
</dbReference>
<dbReference type="InterPro" id="IPR010432">
    <property type="entry name" value="RDD"/>
</dbReference>
<dbReference type="InterPro" id="IPR051791">
    <property type="entry name" value="Pra-immunoreactive"/>
</dbReference>
<keyword evidence="4 7" id="KW-1133">Transmembrane helix</keyword>
<dbReference type="EMBL" id="CAEZVC010000071">
    <property type="protein sequence ID" value="CAB4625784.1"/>
    <property type="molecule type" value="Genomic_DNA"/>
</dbReference>
<dbReference type="EMBL" id="CAEZXY010000132">
    <property type="protein sequence ID" value="CAB4723345.1"/>
    <property type="molecule type" value="Genomic_DNA"/>
</dbReference>
<accession>A0A6J7P294</accession>
<evidence type="ECO:0000256" key="6">
    <source>
        <dbReference type="SAM" id="MobiDB-lite"/>
    </source>
</evidence>
<name>A0A6J7P294_9ZZZZ</name>
<organism evidence="15">
    <name type="scientific">freshwater metagenome</name>
    <dbReference type="NCBI Taxonomy" id="449393"/>
    <lineage>
        <taxon>unclassified sequences</taxon>
        <taxon>metagenomes</taxon>
        <taxon>ecological metagenomes</taxon>
    </lineage>
</organism>
<evidence type="ECO:0000256" key="3">
    <source>
        <dbReference type="ARBA" id="ARBA00022692"/>
    </source>
</evidence>
<evidence type="ECO:0000313" key="11">
    <source>
        <dbReference type="EMBL" id="CAB4603954.1"/>
    </source>
</evidence>
<dbReference type="Pfam" id="PF06271">
    <property type="entry name" value="RDD"/>
    <property type="match status" value="1"/>
</dbReference>
<evidence type="ECO:0000256" key="5">
    <source>
        <dbReference type="ARBA" id="ARBA00023136"/>
    </source>
</evidence>
<evidence type="ECO:0000313" key="12">
    <source>
        <dbReference type="EMBL" id="CAB4625784.1"/>
    </source>
</evidence>
<evidence type="ECO:0000313" key="10">
    <source>
        <dbReference type="EMBL" id="CAB4371652.1"/>
    </source>
</evidence>
<feature type="transmembrane region" description="Helical" evidence="7">
    <location>
        <begin position="124"/>
        <end position="147"/>
    </location>
</feature>
<dbReference type="EMBL" id="CAFBOK010000281">
    <property type="protein sequence ID" value="CAB4999457.1"/>
    <property type="molecule type" value="Genomic_DNA"/>
</dbReference>
<dbReference type="EMBL" id="CAESAL010000127">
    <property type="protein sequence ID" value="CAB4346796.1"/>
    <property type="molecule type" value="Genomic_DNA"/>
</dbReference>
<dbReference type="PANTHER" id="PTHR36115:SF4">
    <property type="entry name" value="MEMBRANE PROTEIN"/>
    <property type="match status" value="1"/>
</dbReference>
<evidence type="ECO:0000256" key="2">
    <source>
        <dbReference type="ARBA" id="ARBA00022475"/>
    </source>
</evidence>
<dbReference type="EMBL" id="CAEZTY010000169">
    <property type="protein sequence ID" value="CAB4603954.1"/>
    <property type="molecule type" value="Genomic_DNA"/>
</dbReference>
<feature type="domain" description="RDD" evidence="8">
    <location>
        <begin position="31"/>
        <end position="164"/>
    </location>
</feature>
<comment type="subcellular location">
    <subcellularLocation>
        <location evidence="1">Cell membrane</location>
        <topology evidence="1">Multi-pass membrane protein</topology>
    </subcellularLocation>
</comment>
<dbReference type="EMBL" id="CAFBNJ010000172">
    <property type="protein sequence ID" value="CAB4966401.1"/>
    <property type="molecule type" value="Genomic_DNA"/>
</dbReference>
<dbReference type="EMBL" id="CAEUNJ010000036">
    <property type="protein sequence ID" value="CAB4371652.1"/>
    <property type="molecule type" value="Genomic_DNA"/>
</dbReference>
<evidence type="ECO:0000313" key="14">
    <source>
        <dbReference type="EMBL" id="CAB4966401.1"/>
    </source>
</evidence>
<evidence type="ECO:0000313" key="13">
    <source>
        <dbReference type="EMBL" id="CAB4723345.1"/>
    </source>
</evidence>
<proteinExistence type="predicted"/>
<protein>
    <submittedName>
        <fullName evidence="15">Unannotated protein</fullName>
    </submittedName>
</protein>
<feature type="transmembrane region" description="Helical" evidence="7">
    <location>
        <begin position="73"/>
        <end position="93"/>
    </location>
</feature>
<evidence type="ECO:0000256" key="1">
    <source>
        <dbReference type="ARBA" id="ARBA00004651"/>
    </source>
</evidence>
<evidence type="ECO:0000256" key="4">
    <source>
        <dbReference type="ARBA" id="ARBA00022989"/>
    </source>
</evidence>
<reference evidence="15" key="1">
    <citation type="submission" date="2020-05" db="EMBL/GenBank/DDBJ databases">
        <authorList>
            <person name="Chiriac C."/>
            <person name="Salcher M."/>
            <person name="Ghai R."/>
            <person name="Kavagutti S V."/>
        </authorList>
    </citation>
    <scope>NUCLEOTIDE SEQUENCE</scope>
</reference>
<evidence type="ECO:0000313" key="15">
    <source>
        <dbReference type="EMBL" id="CAB4999457.1"/>
    </source>
</evidence>
<feature type="region of interest" description="Disordered" evidence="6">
    <location>
        <begin position="1"/>
        <end position="21"/>
    </location>
</feature>
<evidence type="ECO:0000259" key="8">
    <source>
        <dbReference type="Pfam" id="PF06271"/>
    </source>
</evidence>
<gene>
    <name evidence="11" type="ORF">UFOPK1762_02123</name>
    <name evidence="12" type="ORF">UFOPK1906_01163</name>
    <name evidence="13" type="ORF">UFOPK2624_01870</name>
    <name evidence="9" type="ORF">UFOPK3331_01992</name>
    <name evidence="14" type="ORF">UFOPK3785_02002</name>
    <name evidence="15" type="ORF">UFOPK3927_01786</name>
    <name evidence="10" type="ORF">UFOPK4201_00972</name>
</gene>
<keyword evidence="5 7" id="KW-0472">Membrane</keyword>
<feature type="transmembrane region" description="Helical" evidence="7">
    <location>
        <begin position="41"/>
        <end position="61"/>
    </location>
</feature>
<evidence type="ECO:0000256" key="7">
    <source>
        <dbReference type="SAM" id="Phobius"/>
    </source>
</evidence>
<dbReference type="AlphaFoldDB" id="A0A6J7P294"/>
<keyword evidence="2" id="KW-1003">Cell membrane</keyword>
<sequence length="172" mass="17978">MQPSDPTDRVGAPRGVPTAKDFPATGPFSLAAPGPRFGARALDLALVAFPVLIVIAINATSVNGHLQHHVPSWLLPAALVFAVVYESFFVLAIQRTLGKLVFGLRVVRYVDGGRPTATQCGLRALLPWSALALPVGAIAVGAVVLVYGTGIGGELHRGWPDRVGGTLVISTR</sequence>
<evidence type="ECO:0000313" key="9">
    <source>
        <dbReference type="EMBL" id="CAB4346796.1"/>
    </source>
</evidence>
<dbReference type="GO" id="GO:0005886">
    <property type="term" value="C:plasma membrane"/>
    <property type="evidence" value="ECO:0007669"/>
    <property type="project" value="UniProtKB-SubCell"/>
</dbReference>